<dbReference type="GO" id="GO:0005634">
    <property type="term" value="C:nucleus"/>
    <property type="evidence" value="ECO:0007669"/>
    <property type="project" value="UniProtKB-SubCell"/>
</dbReference>
<protein>
    <submittedName>
        <fullName evidence="6">Uncharacterized protein</fullName>
    </submittedName>
</protein>
<comment type="caution">
    <text evidence="6">The sequence shown here is derived from an EMBL/GenBank/DDBJ whole genome shotgun (WGS) entry which is preliminary data.</text>
</comment>
<comment type="similarity">
    <text evidence="5">Belongs to the GRAS family.</text>
</comment>
<evidence type="ECO:0000256" key="4">
    <source>
        <dbReference type="ARBA" id="ARBA00023242"/>
    </source>
</evidence>
<keyword evidence="2" id="KW-0805">Transcription regulation</keyword>
<dbReference type="EMBL" id="JAQIZT010000002">
    <property type="protein sequence ID" value="KAJ7008170.1"/>
    <property type="molecule type" value="Genomic_DNA"/>
</dbReference>
<dbReference type="Pfam" id="PF03514">
    <property type="entry name" value="GRAS"/>
    <property type="match status" value="1"/>
</dbReference>
<sequence length="382" mass="43130">MEDLGQVYPLCCEYGVYQDNTENKGLNFFREQQQPHQQQSPPKSSYLTLDDFLGSCFPAPAQSMQEIKRLESIAENSEETLYTPALSSSLQLLRKCGSGKEIECNQLGGASDETCSSTRKKLSTEEIIRVAGSRFIQFSDQRCDDFSMLMHPFGYALSGLSEEETRDVELTRLLLATAEEVGYQQFDRASRLLSRCEWVASERSNPLQRVVYYFAEALQGRIHKATGRFIPKEMKGKPNCETPHGLSTHLGHLSMHQNVPFNQVMQLTAIQAIIENVGSARKIHLIDLEIRSGVQWTALMQALADRQRRLDHLKITAVGLRGIQKIEETGKRLEIFASVGRNPATGDVLIIAHRRGKHTGTQYFTWFGKTAYIHGRESILLE</sequence>
<dbReference type="AlphaFoldDB" id="A0AAD6RGT6"/>
<dbReference type="PANTHER" id="PTHR31636">
    <property type="entry name" value="OSJNBA0084A10.13 PROTEIN-RELATED"/>
    <property type="match status" value="1"/>
</dbReference>
<name>A0AAD6RGT6_9ROSI</name>
<evidence type="ECO:0000256" key="3">
    <source>
        <dbReference type="ARBA" id="ARBA00023163"/>
    </source>
</evidence>
<evidence type="ECO:0000313" key="7">
    <source>
        <dbReference type="Proteomes" id="UP001164929"/>
    </source>
</evidence>
<organism evidence="6 7">
    <name type="scientific">Populus alba x Populus x berolinensis</name>
    <dbReference type="NCBI Taxonomy" id="444605"/>
    <lineage>
        <taxon>Eukaryota</taxon>
        <taxon>Viridiplantae</taxon>
        <taxon>Streptophyta</taxon>
        <taxon>Embryophyta</taxon>
        <taxon>Tracheophyta</taxon>
        <taxon>Spermatophyta</taxon>
        <taxon>Magnoliopsida</taxon>
        <taxon>eudicotyledons</taxon>
        <taxon>Gunneridae</taxon>
        <taxon>Pentapetalae</taxon>
        <taxon>rosids</taxon>
        <taxon>fabids</taxon>
        <taxon>Malpighiales</taxon>
        <taxon>Salicaceae</taxon>
        <taxon>Saliceae</taxon>
        <taxon>Populus</taxon>
    </lineage>
</organism>
<proteinExistence type="inferred from homology"/>
<accession>A0AAD6RGT6</accession>
<evidence type="ECO:0000313" key="6">
    <source>
        <dbReference type="EMBL" id="KAJ7008170.1"/>
    </source>
</evidence>
<evidence type="ECO:0000256" key="5">
    <source>
        <dbReference type="PROSITE-ProRule" id="PRU01191"/>
    </source>
</evidence>
<keyword evidence="3" id="KW-0804">Transcription</keyword>
<comment type="subcellular location">
    <subcellularLocation>
        <location evidence="1">Nucleus</location>
    </subcellularLocation>
</comment>
<keyword evidence="4" id="KW-0539">Nucleus</keyword>
<evidence type="ECO:0000256" key="2">
    <source>
        <dbReference type="ARBA" id="ARBA00023015"/>
    </source>
</evidence>
<keyword evidence="7" id="KW-1185">Reference proteome</keyword>
<reference evidence="6" key="1">
    <citation type="journal article" date="2023" name="Mol. Ecol. Resour.">
        <title>Chromosome-level genome assembly of a triploid poplar Populus alba 'Berolinensis'.</title>
        <authorList>
            <person name="Chen S."/>
            <person name="Yu Y."/>
            <person name="Wang X."/>
            <person name="Wang S."/>
            <person name="Zhang T."/>
            <person name="Zhou Y."/>
            <person name="He R."/>
            <person name="Meng N."/>
            <person name="Wang Y."/>
            <person name="Liu W."/>
            <person name="Liu Z."/>
            <person name="Liu J."/>
            <person name="Guo Q."/>
            <person name="Huang H."/>
            <person name="Sederoff R.R."/>
            <person name="Wang G."/>
            <person name="Qu G."/>
            <person name="Chen S."/>
        </authorList>
    </citation>
    <scope>NUCLEOTIDE SEQUENCE</scope>
    <source>
        <strain evidence="6">SC-2020</strain>
    </source>
</reference>
<gene>
    <name evidence="6" type="ORF">NC653_007010</name>
</gene>
<dbReference type="PROSITE" id="PS50985">
    <property type="entry name" value="GRAS"/>
    <property type="match status" value="1"/>
</dbReference>
<dbReference type="Proteomes" id="UP001164929">
    <property type="component" value="Chromosome 2"/>
</dbReference>
<evidence type="ECO:0000256" key="1">
    <source>
        <dbReference type="ARBA" id="ARBA00004123"/>
    </source>
</evidence>
<dbReference type="InterPro" id="IPR005202">
    <property type="entry name" value="TF_GRAS"/>
</dbReference>
<comment type="caution">
    <text evidence="5">Lacks conserved residue(s) required for the propagation of feature annotation.</text>
</comment>